<feature type="region of interest" description="Disordered" evidence="1">
    <location>
        <begin position="81"/>
        <end position="125"/>
    </location>
</feature>
<name>A0A151P0K4_ALLMI</name>
<comment type="caution">
    <text evidence="2">The sequence shown here is derived from an EMBL/GenBank/DDBJ whole genome shotgun (WGS) entry which is preliminary data.</text>
</comment>
<dbReference type="EMBL" id="AKHW03001485">
    <property type="protein sequence ID" value="KYO42175.1"/>
    <property type="molecule type" value="Genomic_DNA"/>
</dbReference>
<feature type="region of interest" description="Disordered" evidence="1">
    <location>
        <begin position="140"/>
        <end position="163"/>
    </location>
</feature>
<dbReference type="Proteomes" id="UP000050525">
    <property type="component" value="Unassembled WGS sequence"/>
</dbReference>
<evidence type="ECO:0000256" key="1">
    <source>
        <dbReference type="SAM" id="MobiDB-lite"/>
    </source>
</evidence>
<feature type="region of interest" description="Disordered" evidence="1">
    <location>
        <begin position="1"/>
        <end position="34"/>
    </location>
</feature>
<dbReference type="PANTHER" id="PTHR15562">
    <property type="entry name" value="TP53-TARGET GENE 5 PROTEIN"/>
    <property type="match status" value="1"/>
</dbReference>
<dbReference type="STRING" id="8496.A0A151P0K4"/>
<protein>
    <submittedName>
        <fullName evidence="2">Uncharacterized protein</fullName>
    </submittedName>
</protein>
<feature type="compositionally biased region" description="Polar residues" evidence="1">
    <location>
        <begin position="18"/>
        <end position="29"/>
    </location>
</feature>
<dbReference type="AlphaFoldDB" id="A0A151P0K4"/>
<dbReference type="InterPro" id="IPR029290">
    <property type="entry name" value="TP53TG5"/>
</dbReference>
<sequence>MQQIDDAEAGSSRLWLPHSSTTETGASQLSNKVQKKNRLKKILKKLSLLKLIKQADRRILRLRVLASRCWKLLTFKKPASLAPGPAGTRMSPMEPKKPGVDADTSPVVNTTTETDSDITDSRPWRSSLRFRSGGPVLKACPSGSMSLPPRCSADQLSSDGSNRAVLGPVARHWSTHQLSGTGSNKTYFCPSELGGN</sequence>
<organism evidence="2 3">
    <name type="scientific">Alligator mississippiensis</name>
    <name type="common">American alligator</name>
    <dbReference type="NCBI Taxonomy" id="8496"/>
    <lineage>
        <taxon>Eukaryota</taxon>
        <taxon>Metazoa</taxon>
        <taxon>Chordata</taxon>
        <taxon>Craniata</taxon>
        <taxon>Vertebrata</taxon>
        <taxon>Euteleostomi</taxon>
        <taxon>Archelosauria</taxon>
        <taxon>Archosauria</taxon>
        <taxon>Crocodylia</taxon>
        <taxon>Alligatoridae</taxon>
        <taxon>Alligatorinae</taxon>
        <taxon>Alligator</taxon>
    </lineage>
</organism>
<dbReference type="PANTHER" id="PTHR15562:SF0">
    <property type="entry name" value="TP53-TARGET GENE 5 PROTEIN"/>
    <property type="match status" value="1"/>
</dbReference>
<proteinExistence type="predicted"/>
<gene>
    <name evidence="2" type="ORF">Y1Q_0002800</name>
</gene>
<dbReference type="Pfam" id="PF15331">
    <property type="entry name" value="TP53IP5"/>
    <property type="match status" value="1"/>
</dbReference>
<accession>A0A151P0K4</accession>
<keyword evidence="3" id="KW-1185">Reference proteome</keyword>
<reference evidence="2 3" key="1">
    <citation type="journal article" date="2012" name="Genome Biol.">
        <title>Sequencing three crocodilian genomes to illuminate the evolution of archosaurs and amniotes.</title>
        <authorList>
            <person name="St John J.A."/>
            <person name="Braun E.L."/>
            <person name="Isberg S.R."/>
            <person name="Miles L.G."/>
            <person name="Chong A.Y."/>
            <person name="Gongora J."/>
            <person name="Dalzell P."/>
            <person name="Moran C."/>
            <person name="Bed'hom B."/>
            <person name="Abzhanov A."/>
            <person name="Burgess S.C."/>
            <person name="Cooksey A.M."/>
            <person name="Castoe T.A."/>
            <person name="Crawford N.G."/>
            <person name="Densmore L.D."/>
            <person name="Drew J.C."/>
            <person name="Edwards S.V."/>
            <person name="Faircloth B.C."/>
            <person name="Fujita M.K."/>
            <person name="Greenwold M.J."/>
            <person name="Hoffmann F.G."/>
            <person name="Howard J.M."/>
            <person name="Iguchi T."/>
            <person name="Janes D.E."/>
            <person name="Khan S.Y."/>
            <person name="Kohno S."/>
            <person name="de Koning A.J."/>
            <person name="Lance S.L."/>
            <person name="McCarthy F.M."/>
            <person name="McCormack J.E."/>
            <person name="Merchant M.E."/>
            <person name="Peterson D.G."/>
            <person name="Pollock D.D."/>
            <person name="Pourmand N."/>
            <person name="Raney B.J."/>
            <person name="Roessler K.A."/>
            <person name="Sanford J.R."/>
            <person name="Sawyer R.H."/>
            <person name="Schmidt C.J."/>
            <person name="Triplett E.W."/>
            <person name="Tuberville T.D."/>
            <person name="Venegas-Anaya M."/>
            <person name="Howard J.T."/>
            <person name="Jarvis E.D."/>
            <person name="Guillette L.J.Jr."/>
            <person name="Glenn T.C."/>
            <person name="Green R.E."/>
            <person name="Ray D.A."/>
        </authorList>
    </citation>
    <scope>NUCLEOTIDE SEQUENCE [LARGE SCALE GENOMIC DNA]</scope>
    <source>
        <strain evidence="2">KSC_2009_1</strain>
    </source>
</reference>
<evidence type="ECO:0000313" key="2">
    <source>
        <dbReference type="EMBL" id="KYO42175.1"/>
    </source>
</evidence>
<evidence type="ECO:0000313" key="3">
    <source>
        <dbReference type="Proteomes" id="UP000050525"/>
    </source>
</evidence>